<evidence type="ECO:0000256" key="1">
    <source>
        <dbReference type="SAM" id="MobiDB-lite"/>
    </source>
</evidence>
<feature type="region of interest" description="Disordered" evidence="1">
    <location>
        <begin position="1"/>
        <end position="106"/>
    </location>
</feature>
<organism evidence="2">
    <name type="scientific">uncultured Ramlibacter sp</name>
    <dbReference type="NCBI Taxonomy" id="260755"/>
    <lineage>
        <taxon>Bacteria</taxon>
        <taxon>Pseudomonadati</taxon>
        <taxon>Pseudomonadota</taxon>
        <taxon>Betaproteobacteria</taxon>
        <taxon>Burkholderiales</taxon>
        <taxon>Comamonadaceae</taxon>
        <taxon>Ramlibacter</taxon>
        <taxon>environmental samples</taxon>
    </lineage>
</organism>
<evidence type="ECO:0000313" key="2">
    <source>
        <dbReference type="EMBL" id="CAA9410846.1"/>
    </source>
</evidence>
<reference evidence="2" key="1">
    <citation type="submission" date="2020-02" db="EMBL/GenBank/DDBJ databases">
        <authorList>
            <person name="Meier V. D."/>
        </authorList>
    </citation>
    <scope>NUCLEOTIDE SEQUENCE</scope>
    <source>
        <strain evidence="2">AVDCRST_MAG51</strain>
    </source>
</reference>
<sequence length="167" mass="17027">APAHPPAHRDRPAAGRPGRGAQLRRDRHPRERRRHGLGQAALGRPADPGAGAGHRRTRGLPTVRPASPPGAAAAPAAPAGARHRTRPRRLLAHPGPAAGARAGRGRLAGVGRPGLVLPLRTQSRALPVLAVAGPPGPARAVVTTGAGRAEDVPQGAWALRRTSGQAL</sequence>
<protein>
    <submittedName>
        <fullName evidence="2">Uncharacterized protein</fullName>
    </submittedName>
</protein>
<gene>
    <name evidence="2" type="ORF">AVDCRST_MAG51-1400</name>
</gene>
<feature type="compositionally biased region" description="Basic residues" evidence="1">
    <location>
        <begin position="81"/>
        <end position="91"/>
    </location>
</feature>
<feature type="non-terminal residue" evidence="2">
    <location>
        <position position="167"/>
    </location>
</feature>
<feature type="compositionally biased region" description="Low complexity" evidence="1">
    <location>
        <begin position="69"/>
        <end position="80"/>
    </location>
</feature>
<dbReference type="EMBL" id="CADCUX010000310">
    <property type="protein sequence ID" value="CAA9410846.1"/>
    <property type="molecule type" value="Genomic_DNA"/>
</dbReference>
<name>A0A6J4PIA0_9BURK</name>
<feature type="non-terminal residue" evidence="2">
    <location>
        <position position="1"/>
    </location>
</feature>
<proteinExistence type="predicted"/>
<feature type="compositionally biased region" description="Low complexity" evidence="1">
    <location>
        <begin position="92"/>
        <end position="105"/>
    </location>
</feature>
<dbReference type="AlphaFoldDB" id="A0A6J4PIA0"/>
<feature type="compositionally biased region" description="Basic residues" evidence="1">
    <location>
        <begin position="25"/>
        <end position="36"/>
    </location>
</feature>
<accession>A0A6J4PIA0</accession>